<reference evidence="1 2" key="1">
    <citation type="journal article" date="2014" name="Int. J. Syst. Evol. Microbiol.">
        <title>Nitrososphaera viennensis gen. nov., sp. nov., an aerobic and mesophilic, ammonia-oxidizing archaeon from soil and a member of the archaeal phylum Thaumarchaeota.</title>
        <authorList>
            <person name="Stieglmeier M."/>
            <person name="Klingl A."/>
            <person name="Alves R.J."/>
            <person name="Rittmann S.K."/>
            <person name="Melcher M."/>
            <person name="Leisch N."/>
            <person name="Schleper C."/>
        </authorList>
    </citation>
    <scope>NUCLEOTIDE SEQUENCE [LARGE SCALE GENOMIC DNA]</scope>
    <source>
        <strain evidence="1">EN76</strain>
    </source>
</reference>
<accession>A0A060HKH9</accession>
<evidence type="ECO:0000313" key="1">
    <source>
        <dbReference type="EMBL" id="AIC15770.1"/>
    </source>
</evidence>
<keyword evidence="2" id="KW-1185">Reference proteome</keyword>
<organism evidence="1 2">
    <name type="scientific">Nitrososphaera viennensis EN76</name>
    <dbReference type="NCBI Taxonomy" id="926571"/>
    <lineage>
        <taxon>Archaea</taxon>
        <taxon>Nitrososphaerota</taxon>
        <taxon>Nitrososphaeria</taxon>
        <taxon>Nitrososphaerales</taxon>
        <taxon>Nitrososphaeraceae</taxon>
        <taxon>Nitrososphaera</taxon>
    </lineage>
</organism>
<dbReference type="HOGENOM" id="CLU_3338603_0_0_2"/>
<gene>
    <name evidence="1" type="ORF">NVIE_1556</name>
</gene>
<evidence type="ECO:0000313" key="2">
    <source>
        <dbReference type="Proteomes" id="UP000027093"/>
    </source>
</evidence>
<dbReference type="EMBL" id="CP007536">
    <property type="protein sequence ID" value="AIC15770.1"/>
    <property type="molecule type" value="Genomic_DNA"/>
</dbReference>
<sequence>MARLKDIPEARSTLLAASEIGYITTKSLAKANNNNLL</sequence>
<dbReference type="AlphaFoldDB" id="A0A060HKH9"/>
<proteinExistence type="predicted"/>
<name>A0A060HKH9_9ARCH</name>
<dbReference type="KEGG" id="nvn:NVIE_1556"/>
<dbReference type="Proteomes" id="UP000027093">
    <property type="component" value="Chromosome"/>
</dbReference>
<dbReference type="STRING" id="926571.NVIE_1556"/>
<protein>
    <submittedName>
        <fullName evidence="1">Uncharacterized protein</fullName>
    </submittedName>
</protein>